<evidence type="ECO:0000256" key="5">
    <source>
        <dbReference type="SAM" id="Phobius"/>
    </source>
</evidence>
<keyword evidence="4 5" id="KW-0472">Membrane</keyword>
<dbReference type="Pfam" id="PF11057">
    <property type="entry name" value="Cortexin"/>
    <property type="match status" value="1"/>
</dbReference>
<accession>A0A8C4R1K1</accession>
<evidence type="ECO:0000313" key="6">
    <source>
        <dbReference type="Ensembl" id="ENSEBUP00000022799.1"/>
    </source>
</evidence>
<reference evidence="6" key="1">
    <citation type="submission" date="2025-08" db="UniProtKB">
        <authorList>
            <consortium name="Ensembl"/>
        </authorList>
    </citation>
    <scope>IDENTIFICATION</scope>
</reference>
<evidence type="ECO:0000256" key="2">
    <source>
        <dbReference type="ARBA" id="ARBA00022692"/>
    </source>
</evidence>
<keyword evidence="3 5" id="KW-1133">Transmembrane helix</keyword>
<evidence type="ECO:0000256" key="3">
    <source>
        <dbReference type="ARBA" id="ARBA00022989"/>
    </source>
</evidence>
<dbReference type="InterPro" id="IPR020066">
    <property type="entry name" value="Cortexin"/>
</dbReference>
<evidence type="ECO:0000256" key="4">
    <source>
        <dbReference type="ARBA" id="ARBA00023136"/>
    </source>
</evidence>
<dbReference type="GO" id="GO:0016020">
    <property type="term" value="C:membrane"/>
    <property type="evidence" value="ECO:0007669"/>
    <property type="project" value="UniProtKB-SubCell"/>
</dbReference>
<name>A0A8C4R1K1_EPTBU</name>
<organism evidence="6 7">
    <name type="scientific">Eptatretus burgeri</name>
    <name type="common">Inshore hagfish</name>
    <dbReference type="NCBI Taxonomy" id="7764"/>
    <lineage>
        <taxon>Eukaryota</taxon>
        <taxon>Metazoa</taxon>
        <taxon>Chordata</taxon>
        <taxon>Craniata</taxon>
        <taxon>Vertebrata</taxon>
        <taxon>Cyclostomata</taxon>
        <taxon>Myxini</taxon>
        <taxon>Myxiniformes</taxon>
        <taxon>Myxinidae</taxon>
        <taxon>Eptatretinae</taxon>
        <taxon>Eptatretus</taxon>
    </lineage>
</organism>
<comment type="subcellular location">
    <subcellularLocation>
        <location evidence="1">Membrane</location>
        <topology evidence="1">Single-pass membrane protein</topology>
    </subcellularLocation>
</comment>
<evidence type="ECO:0000313" key="7">
    <source>
        <dbReference type="Proteomes" id="UP000694388"/>
    </source>
</evidence>
<sequence>MVGTAPVDLDEGLALASLCLLAIFLVLMIVRCVRVVLDPYMTILLKGTFWLSVNIT</sequence>
<keyword evidence="7" id="KW-1185">Reference proteome</keyword>
<dbReference type="AlphaFoldDB" id="A0A8C4R1K1"/>
<protein>
    <submittedName>
        <fullName evidence="6">Uncharacterized protein</fullName>
    </submittedName>
</protein>
<evidence type="ECO:0000256" key="1">
    <source>
        <dbReference type="ARBA" id="ARBA00004167"/>
    </source>
</evidence>
<dbReference type="Proteomes" id="UP000694388">
    <property type="component" value="Unplaced"/>
</dbReference>
<feature type="transmembrane region" description="Helical" evidence="5">
    <location>
        <begin position="12"/>
        <end position="37"/>
    </location>
</feature>
<proteinExistence type="predicted"/>
<keyword evidence="2 5" id="KW-0812">Transmembrane</keyword>
<reference evidence="6" key="2">
    <citation type="submission" date="2025-09" db="UniProtKB">
        <authorList>
            <consortium name="Ensembl"/>
        </authorList>
    </citation>
    <scope>IDENTIFICATION</scope>
</reference>
<dbReference type="Ensembl" id="ENSEBUT00000023375.1">
    <property type="protein sequence ID" value="ENSEBUP00000022799.1"/>
    <property type="gene ID" value="ENSEBUG00000014048.1"/>
</dbReference>